<evidence type="ECO:0000256" key="1">
    <source>
        <dbReference type="ARBA" id="ARBA00006426"/>
    </source>
</evidence>
<feature type="non-terminal residue" evidence="3">
    <location>
        <position position="412"/>
    </location>
</feature>
<name>A0A7K4S9I7_COLPI</name>
<comment type="caution">
    <text evidence="3">The sequence shown here is derived from an EMBL/GenBank/DDBJ whole genome shotgun (WGS) entry which is preliminary data.</text>
</comment>
<dbReference type="GO" id="GO:0005615">
    <property type="term" value="C:extracellular space"/>
    <property type="evidence" value="ECO:0007669"/>
    <property type="project" value="InterPro"/>
</dbReference>
<dbReference type="AlphaFoldDB" id="A0A7K4S9I7"/>
<dbReference type="InterPro" id="IPR042178">
    <property type="entry name" value="Serpin_sf_1"/>
</dbReference>
<keyword evidence="4" id="KW-1185">Reference proteome</keyword>
<dbReference type="CDD" id="cd19956">
    <property type="entry name" value="serpinB"/>
    <property type="match status" value="1"/>
</dbReference>
<evidence type="ECO:0000259" key="2">
    <source>
        <dbReference type="SMART" id="SM00093"/>
    </source>
</evidence>
<dbReference type="PANTHER" id="PTHR11461">
    <property type="entry name" value="SERINE PROTEASE INHIBITOR, SERPIN"/>
    <property type="match status" value="1"/>
</dbReference>
<evidence type="ECO:0000313" key="3">
    <source>
        <dbReference type="EMBL" id="NWQ82421.1"/>
    </source>
</evidence>
<dbReference type="InterPro" id="IPR042185">
    <property type="entry name" value="Serpin_sf_2"/>
</dbReference>
<dbReference type="OrthoDB" id="671595at2759"/>
<dbReference type="Gene3D" id="2.30.39.10">
    <property type="entry name" value="Alpha-1-antitrypsin, domain 1"/>
    <property type="match status" value="1"/>
</dbReference>
<feature type="non-terminal residue" evidence="3">
    <location>
        <position position="1"/>
    </location>
</feature>
<sequence>MEALNKANTSFALDFFKHECQEDGDKNILFSPISIASALATVYLGAKGNTADQMAKVLHFNKAEGARNITTTIKMQVYSRTEERLSNRCACFQKIETGKSDNIHSGFKALNFEINQPTKNYLLTSVNQSYGEKTLPFSKEYLQLAKKYYNAEPQSVDFVGAADEIRREINSRVEQQTEGKIKNMLPPGSVDSLTRLVLINALYFKGNWATKFDAEATRQRPFRLNMHTTKPVPMMHLSDKLNWTYIESIQADVLELPYVNNDLSMFILLPSDITGLQKLERELTFENLSAWTSPELMEKTKIEVYLPRFTLEEKYNLKSTLSRMGIQDAFTKGQADFTGMSEKGELFLSQVFHNCYLEVNEEGTEAAAASSAALASRSLGAAVIFVADHPFLFFIRHNKTKSILFLGRFSSP</sequence>
<dbReference type="Gene3D" id="3.30.497.10">
    <property type="entry name" value="Antithrombin, subunit I, domain 2"/>
    <property type="match status" value="1"/>
</dbReference>
<comment type="similarity">
    <text evidence="1">Belongs to the serpin family. Ov-serpin subfamily.</text>
</comment>
<dbReference type="InterPro" id="IPR023796">
    <property type="entry name" value="Serpin_dom"/>
</dbReference>
<proteinExistence type="inferred from homology"/>
<organism evidence="3 4">
    <name type="scientific">Columbina picui</name>
    <name type="common">Picui ground-dove</name>
    <dbReference type="NCBI Taxonomy" id="115618"/>
    <lineage>
        <taxon>Eukaryota</taxon>
        <taxon>Metazoa</taxon>
        <taxon>Chordata</taxon>
        <taxon>Craniata</taxon>
        <taxon>Vertebrata</taxon>
        <taxon>Euteleostomi</taxon>
        <taxon>Archelosauria</taxon>
        <taxon>Archosauria</taxon>
        <taxon>Dinosauria</taxon>
        <taxon>Saurischia</taxon>
        <taxon>Theropoda</taxon>
        <taxon>Coelurosauria</taxon>
        <taxon>Aves</taxon>
        <taxon>Neognathae</taxon>
        <taxon>Neoaves</taxon>
        <taxon>Columbimorphae</taxon>
        <taxon>Columbiformes</taxon>
        <taxon>Columbidae</taxon>
        <taxon>Columbina</taxon>
    </lineage>
</organism>
<feature type="domain" description="Serpin" evidence="2">
    <location>
        <begin position="13"/>
        <end position="412"/>
    </location>
</feature>
<dbReference type="EMBL" id="VYZG01002275">
    <property type="protein sequence ID" value="NWQ82421.1"/>
    <property type="molecule type" value="Genomic_DNA"/>
</dbReference>
<dbReference type="GO" id="GO:0004867">
    <property type="term" value="F:serine-type endopeptidase inhibitor activity"/>
    <property type="evidence" value="ECO:0007669"/>
    <property type="project" value="InterPro"/>
</dbReference>
<dbReference type="Pfam" id="PF00079">
    <property type="entry name" value="Serpin"/>
    <property type="match status" value="1"/>
</dbReference>
<reference evidence="3 4" key="1">
    <citation type="submission" date="2019-09" db="EMBL/GenBank/DDBJ databases">
        <title>Bird 10,000 Genomes (B10K) Project - Family phase.</title>
        <authorList>
            <person name="Zhang G."/>
        </authorList>
    </citation>
    <scope>NUCLEOTIDE SEQUENCE [LARGE SCALE GENOMIC DNA]</scope>
    <source>
        <strain evidence="3">B10K-DU-021-26</strain>
        <tissue evidence="3">Mixed tissue sample</tissue>
    </source>
</reference>
<dbReference type="InterPro" id="IPR023795">
    <property type="entry name" value="Serpin_CS"/>
</dbReference>
<dbReference type="SMART" id="SM00093">
    <property type="entry name" value="SERPIN"/>
    <property type="match status" value="1"/>
</dbReference>
<dbReference type="InterPro" id="IPR000215">
    <property type="entry name" value="Serpin_fam"/>
</dbReference>
<protein>
    <submittedName>
        <fullName evidence="3">PAI2 inhibitor</fullName>
    </submittedName>
</protein>
<dbReference type="SUPFAM" id="SSF56574">
    <property type="entry name" value="Serpins"/>
    <property type="match status" value="1"/>
</dbReference>
<gene>
    <name evidence="3" type="primary">Serpinb2</name>
    <name evidence="3" type="ORF">COLPIC_R10873</name>
</gene>
<dbReference type="FunFam" id="2.30.39.10:FF:000001">
    <property type="entry name" value="Serpin family B member 2"/>
    <property type="match status" value="1"/>
</dbReference>
<dbReference type="Proteomes" id="UP000530263">
    <property type="component" value="Unassembled WGS sequence"/>
</dbReference>
<accession>A0A7K4S9I7</accession>
<dbReference type="PROSITE" id="PS00284">
    <property type="entry name" value="SERPIN"/>
    <property type="match status" value="1"/>
</dbReference>
<dbReference type="PANTHER" id="PTHR11461:SF61">
    <property type="entry name" value="PLASMINOGEN ACTIVATOR INHIBITOR 2"/>
    <property type="match status" value="1"/>
</dbReference>
<evidence type="ECO:0000313" key="4">
    <source>
        <dbReference type="Proteomes" id="UP000530263"/>
    </source>
</evidence>
<dbReference type="InterPro" id="IPR036186">
    <property type="entry name" value="Serpin_sf"/>
</dbReference>